<dbReference type="GO" id="GO:0005768">
    <property type="term" value="C:endosome"/>
    <property type="evidence" value="ECO:0007669"/>
    <property type="project" value="TreeGrafter"/>
</dbReference>
<protein>
    <recommendedName>
        <fullName evidence="8">PQ loop repeat-domain-containing protein</fullName>
    </recommendedName>
</protein>
<dbReference type="Pfam" id="PF04193">
    <property type="entry name" value="PQ-loop"/>
    <property type="match status" value="1"/>
</dbReference>
<proteinExistence type="predicted"/>
<dbReference type="AlphaFoldDB" id="A0A5C5FT50"/>
<evidence type="ECO:0000256" key="4">
    <source>
        <dbReference type="ARBA" id="ARBA00023136"/>
    </source>
</evidence>
<keyword evidence="3" id="KW-1133">Transmembrane helix</keyword>
<accession>A0A5C5FT50</accession>
<comment type="caution">
    <text evidence="6">The sequence shown here is derived from an EMBL/GenBank/DDBJ whole genome shotgun (WGS) entry which is preliminary data.</text>
</comment>
<keyword evidence="7" id="KW-1185">Reference proteome</keyword>
<evidence type="ECO:0000256" key="1">
    <source>
        <dbReference type="ARBA" id="ARBA00004141"/>
    </source>
</evidence>
<dbReference type="GO" id="GO:0005802">
    <property type="term" value="C:trans-Golgi network"/>
    <property type="evidence" value="ECO:0007669"/>
    <property type="project" value="TreeGrafter"/>
</dbReference>
<gene>
    <name evidence="6" type="ORF">DMC30DRAFT_274732</name>
</gene>
<dbReference type="InterPro" id="IPR052241">
    <property type="entry name" value="SLC66/Scramblase_ANY1"/>
</dbReference>
<dbReference type="Proteomes" id="UP000311382">
    <property type="component" value="Unassembled WGS sequence"/>
</dbReference>
<sequence>MIGAQFGLLYVCLVYRPTDWVEHRPRRIGNLWQWAHFEAYLEFTAVLIVVHSAMFLLLHRFDPYVQLLGFIALGMEATLPIPQLLANYEAKSTAGFRMTVLAGWAIGDAVKTVYFFATPDNGLQFKLCSVFQLSVDLLLCAQTFLYRAQTARDLAEREELRQHRGVAGTEALLRADGGDGEEEGAGEGRDSRDGQGRGRDEEAELEMRK</sequence>
<evidence type="ECO:0000313" key="6">
    <source>
        <dbReference type="EMBL" id="TNY20033.1"/>
    </source>
</evidence>
<feature type="region of interest" description="Disordered" evidence="5">
    <location>
        <begin position="165"/>
        <end position="209"/>
    </location>
</feature>
<dbReference type="InterPro" id="IPR006603">
    <property type="entry name" value="PQ-loop_rpt"/>
</dbReference>
<dbReference type="GO" id="GO:0042147">
    <property type="term" value="P:retrograde transport, endosome to Golgi"/>
    <property type="evidence" value="ECO:0007669"/>
    <property type="project" value="TreeGrafter"/>
</dbReference>
<name>A0A5C5FT50_9BASI</name>
<evidence type="ECO:0000313" key="7">
    <source>
        <dbReference type="Proteomes" id="UP000311382"/>
    </source>
</evidence>
<dbReference type="GO" id="GO:0005829">
    <property type="term" value="C:cytosol"/>
    <property type="evidence" value="ECO:0007669"/>
    <property type="project" value="GOC"/>
</dbReference>
<keyword evidence="2" id="KW-0812">Transmembrane</keyword>
<feature type="compositionally biased region" description="Basic and acidic residues" evidence="5">
    <location>
        <begin position="186"/>
        <end position="209"/>
    </location>
</feature>
<dbReference type="PANTHER" id="PTHR14856:SF9">
    <property type="entry name" value="PQ-LOOP REPEAT-CONTAINING PROTEIN 1"/>
    <property type="match status" value="1"/>
</dbReference>
<dbReference type="STRING" id="5288.A0A5C5FT50"/>
<comment type="subcellular location">
    <subcellularLocation>
        <location evidence="1">Membrane</location>
        <topology evidence="1">Multi-pass membrane protein</topology>
    </subcellularLocation>
</comment>
<evidence type="ECO:0000256" key="3">
    <source>
        <dbReference type="ARBA" id="ARBA00022989"/>
    </source>
</evidence>
<dbReference type="OrthoDB" id="292213at2759"/>
<reference evidence="6 7" key="1">
    <citation type="submission" date="2019-03" db="EMBL/GenBank/DDBJ databases">
        <title>Rhodosporidium diobovatum UCD-FST 08-225 genome sequencing, assembly, and annotation.</title>
        <authorList>
            <person name="Fakankun I.U."/>
            <person name="Fristensky B."/>
            <person name="Levin D.B."/>
        </authorList>
    </citation>
    <scope>NUCLEOTIDE SEQUENCE [LARGE SCALE GENOMIC DNA]</scope>
    <source>
        <strain evidence="6 7">UCD-FST 08-225</strain>
    </source>
</reference>
<dbReference type="EMBL" id="SOZI01000078">
    <property type="protein sequence ID" value="TNY20033.1"/>
    <property type="molecule type" value="Genomic_DNA"/>
</dbReference>
<organism evidence="6 7">
    <name type="scientific">Rhodotorula diobovata</name>
    <dbReference type="NCBI Taxonomy" id="5288"/>
    <lineage>
        <taxon>Eukaryota</taxon>
        <taxon>Fungi</taxon>
        <taxon>Dikarya</taxon>
        <taxon>Basidiomycota</taxon>
        <taxon>Pucciniomycotina</taxon>
        <taxon>Microbotryomycetes</taxon>
        <taxon>Sporidiobolales</taxon>
        <taxon>Sporidiobolaceae</taxon>
        <taxon>Rhodotorula</taxon>
    </lineage>
</organism>
<keyword evidence="4" id="KW-0472">Membrane</keyword>
<dbReference type="GO" id="GO:0016020">
    <property type="term" value="C:membrane"/>
    <property type="evidence" value="ECO:0007669"/>
    <property type="project" value="UniProtKB-SubCell"/>
</dbReference>
<dbReference type="Gene3D" id="1.20.1280.290">
    <property type="match status" value="1"/>
</dbReference>
<evidence type="ECO:0000256" key="2">
    <source>
        <dbReference type="ARBA" id="ARBA00022692"/>
    </source>
</evidence>
<evidence type="ECO:0008006" key="8">
    <source>
        <dbReference type="Google" id="ProtNLM"/>
    </source>
</evidence>
<dbReference type="PANTHER" id="PTHR14856">
    <property type="entry name" value="PQ-LOOP REPEAT-CONTAINING PROTEIN 1-LIKE PROTEIN"/>
    <property type="match status" value="1"/>
</dbReference>
<dbReference type="GO" id="GO:0045332">
    <property type="term" value="P:phospholipid translocation"/>
    <property type="evidence" value="ECO:0007669"/>
    <property type="project" value="TreeGrafter"/>
</dbReference>
<evidence type="ECO:0000256" key="5">
    <source>
        <dbReference type="SAM" id="MobiDB-lite"/>
    </source>
</evidence>